<dbReference type="Proteomes" id="UP000314294">
    <property type="component" value="Unassembled WGS sequence"/>
</dbReference>
<proteinExistence type="predicted"/>
<gene>
    <name evidence="2" type="ORF">EYF80_043446</name>
</gene>
<feature type="region of interest" description="Disordered" evidence="1">
    <location>
        <begin position="1"/>
        <end position="30"/>
    </location>
</feature>
<dbReference type="EMBL" id="SRLO01000793">
    <property type="protein sequence ID" value="TNN46358.1"/>
    <property type="molecule type" value="Genomic_DNA"/>
</dbReference>
<comment type="caution">
    <text evidence="2">The sequence shown here is derived from an EMBL/GenBank/DDBJ whole genome shotgun (WGS) entry which is preliminary data.</text>
</comment>
<accession>A0A4Z2FYI3</accession>
<feature type="region of interest" description="Disordered" evidence="1">
    <location>
        <begin position="55"/>
        <end position="361"/>
    </location>
</feature>
<name>A0A4Z2FYI3_9TELE</name>
<organism evidence="2 3">
    <name type="scientific">Liparis tanakae</name>
    <name type="common">Tanaka's snailfish</name>
    <dbReference type="NCBI Taxonomy" id="230148"/>
    <lineage>
        <taxon>Eukaryota</taxon>
        <taxon>Metazoa</taxon>
        <taxon>Chordata</taxon>
        <taxon>Craniata</taxon>
        <taxon>Vertebrata</taxon>
        <taxon>Euteleostomi</taxon>
        <taxon>Actinopterygii</taxon>
        <taxon>Neopterygii</taxon>
        <taxon>Teleostei</taxon>
        <taxon>Neoteleostei</taxon>
        <taxon>Acanthomorphata</taxon>
        <taxon>Eupercaria</taxon>
        <taxon>Perciformes</taxon>
        <taxon>Cottioidei</taxon>
        <taxon>Cottales</taxon>
        <taxon>Liparidae</taxon>
        <taxon>Liparis</taxon>
    </lineage>
</organism>
<dbReference type="AlphaFoldDB" id="A0A4Z2FYI3"/>
<feature type="compositionally biased region" description="Basic residues" evidence="1">
    <location>
        <begin position="272"/>
        <end position="284"/>
    </location>
</feature>
<sequence>MGYDQRGYGQQERSLVEPALIRRPPADSGDLPTCVVNMFLNYGKPKKIKEDLTEILFKPRPPAEGDQRHPPPGGAAESSKPRSWSAAAAALKGVFSSGKSSGRPPAIHPPWNRARVRPVGEGDGGREGREERDAGRGFERGEAGRGGGETETWGGANGGTRNAVGRGDAARSEQRSRLSEALGPTPLGRRPQGPARVGEGRGGGRRTSGSIGDMSVSASVSERVVGEEWRRRRSCERRRRRMSGRRRRRVQPEREGGSRSAEPGSCSCSGVRRSRPQTSRRSRSSRGTMDEESEEEEERTERAGSRAAGLVQSDVGSSAKDTSDELSPIIEDTEEEEEEEEEESSGRGDEGRGDWGTESAA</sequence>
<evidence type="ECO:0000313" key="2">
    <source>
        <dbReference type="EMBL" id="TNN46358.1"/>
    </source>
</evidence>
<feature type="compositionally biased region" description="Basic and acidic residues" evidence="1">
    <location>
        <begin position="344"/>
        <end position="355"/>
    </location>
</feature>
<feature type="compositionally biased region" description="Acidic residues" evidence="1">
    <location>
        <begin position="331"/>
        <end position="343"/>
    </location>
</feature>
<reference evidence="2 3" key="1">
    <citation type="submission" date="2019-03" db="EMBL/GenBank/DDBJ databases">
        <title>First draft genome of Liparis tanakae, snailfish: a comprehensive survey of snailfish specific genes.</title>
        <authorList>
            <person name="Kim W."/>
            <person name="Song I."/>
            <person name="Jeong J.-H."/>
            <person name="Kim D."/>
            <person name="Kim S."/>
            <person name="Ryu S."/>
            <person name="Song J.Y."/>
            <person name="Lee S.K."/>
        </authorList>
    </citation>
    <scope>NUCLEOTIDE SEQUENCE [LARGE SCALE GENOMIC DNA]</scope>
    <source>
        <tissue evidence="2">Muscle</tissue>
    </source>
</reference>
<protein>
    <submittedName>
        <fullName evidence="2">Uncharacterized protein</fullName>
    </submittedName>
</protein>
<feature type="compositionally biased region" description="Basic residues" evidence="1">
    <location>
        <begin position="231"/>
        <end position="249"/>
    </location>
</feature>
<evidence type="ECO:0000313" key="3">
    <source>
        <dbReference type="Proteomes" id="UP000314294"/>
    </source>
</evidence>
<dbReference type="OrthoDB" id="10606031at2759"/>
<evidence type="ECO:0000256" key="1">
    <source>
        <dbReference type="SAM" id="MobiDB-lite"/>
    </source>
</evidence>
<keyword evidence="3" id="KW-1185">Reference proteome</keyword>
<feature type="compositionally biased region" description="Basic and acidic residues" evidence="1">
    <location>
        <begin position="168"/>
        <end position="178"/>
    </location>
</feature>
<feature type="compositionally biased region" description="Basic and acidic residues" evidence="1">
    <location>
        <begin position="118"/>
        <end position="143"/>
    </location>
</feature>